<feature type="domain" description="Glycosyl transferase family 1" evidence="1">
    <location>
        <begin position="200"/>
        <end position="308"/>
    </location>
</feature>
<protein>
    <submittedName>
        <fullName evidence="2">Glycosyltransferase</fullName>
    </submittedName>
</protein>
<dbReference type="InterPro" id="IPR001296">
    <property type="entry name" value="Glyco_trans_1"/>
</dbReference>
<dbReference type="EMBL" id="BAAAEU010000006">
    <property type="protein sequence ID" value="GAA0713159.1"/>
    <property type="molecule type" value="Genomic_DNA"/>
</dbReference>
<dbReference type="SUPFAM" id="SSF53756">
    <property type="entry name" value="UDP-Glycosyltransferase/glycogen phosphorylase"/>
    <property type="match status" value="1"/>
</dbReference>
<dbReference type="Gene3D" id="3.40.50.2000">
    <property type="entry name" value="Glycogen Phosphorylase B"/>
    <property type="match status" value="1"/>
</dbReference>
<organism evidence="2 3">
    <name type="scientific">Dokdonella soli</name>
    <dbReference type="NCBI Taxonomy" id="529810"/>
    <lineage>
        <taxon>Bacteria</taxon>
        <taxon>Pseudomonadati</taxon>
        <taxon>Pseudomonadota</taxon>
        <taxon>Gammaproteobacteria</taxon>
        <taxon>Lysobacterales</taxon>
        <taxon>Rhodanobacteraceae</taxon>
        <taxon>Dokdonella</taxon>
    </lineage>
</organism>
<gene>
    <name evidence="2" type="ORF">GCM10009105_16420</name>
</gene>
<evidence type="ECO:0000313" key="2">
    <source>
        <dbReference type="EMBL" id="GAA0713159.1"/>
    </source>
</evidence>
<evidence type="ECO:0000259" key="1">
    <source>
        <dbReference type="Pfam" id="PF00534"/>
    </source>
</evidence>
<accession>A0ABP3TRC3</accession>
<sequence>MSGVHLIAPDRHAGLARDLELVAQTLAEAGFAVTVSTIGQGGVARHVRYLQLRTRLALQGWREGPAHGRFDVNLMMERLLANFLPLARRNALVPNPEWFQPAWESQLEALDRVLVKTQHAVPIFAARTSRTEFIGFTSADRLRSEVKREPTFFHLAGRSGNKGTQALIDLWLRKPSWPTLTIVRRARMQREAITAPNLRFVTEYLDDEQLRILQNRHLFHLCPSETEGFGHYLVEGMSVGAIVLTTQAPPMNEMVAADRGILVPYARTGVQRLATTYFVDAEGLEAGVERMLALSEDERRALSDNARAWYERNDREFRNRLVAAVGHLADS</sequence>
<evidence type="ECO:0000313" key="3">
    <source>
        <dbReference type="Proteomes" id="UP001501523"/>
    </source>
</evidence>
<reference evidence="3" key="1">
    <citation type="journal article" date="2019" name="Int. J. Syst. Evol. Microbiol.">
        <title>The Global Catalogue of Microorganisms (GCM) 10K type strain sequencing project: providing services to taxonomists for standard genome sequencing and annotation.</title>
        <authorList>
            <consortium name="The Broad Institute Genomics Platform"/>
            <consortium name="The Broad Institute Genome Sequencing Center for Infectious Disease"/>
            <person name="Wu L."/>
            <person name="Ma J."/>
        </authorList>
    </citation>
    <scope>NUCLEOTIDE SEQUENCE [LARGE SCALE GENOMIC DNA]</scope>
    <source>
        <strain evidence="3">JCM 15421</strain>
    </source>
</reference>
<comment type="caution">
    <text evidence="2">The sequence shown here is derived from an EMBL/GenBank/DDBJ whole genome shotgun (WGS) entry which is preliminary data.</text>
</comment>
<dbReference type="RefSeq" id="WP_343789298.1">
    <property type="nucleotide sequence ID" value="NZ_BAAAEU010000006.1"/>
</dbReference>
<keyword evidence="3" id="KW-1185">Reference proteome</keyword>
<dbReference type="Proteomes" id="UP001501523">
    <property type="component" value="Unassembled WGS sequence"/>
</dbReference>
<proteinExistence type="predicted"/>
<dbReference type="Pfam" id="PF00534">
    <property type="entry name" value="Glycos_transf_1"/>
    <property type="match status" value="1"/>
</dbReference>
<name>A0ABP3TRC3_9GAMM</name>